<name>A0A4Q2REY1_9HYPH</name>
<dbReference type="AlphaFoldDB" id="A0A4Q2REY1"/>
<dbReference type="SUPFAM" id="SSF64288">
    <property type="entry name" value="Chorismate lyase-like"/>
    <property type="match status" value="1"/>
</dbReference>
<protein>
    <submittedName>
        <fullName evidence="2">Uncharacterized protein</fullName>
    </submittedName>
</protein>
<evidence type="ECO:0000313" key="2">
    <source>
        <dbReference type="EMBL" id="RYB06160.1"/>
    </source>
</evidence>
<proteinExistence type="predicted"/>
<evidence type="ECO:0000256" key="1">
    <source>
        <dbReference type="SAM" id="SignalP"/>
    </source>
</evidence>
<feature type="signal peptide" evidence="1">
    <location>
        <begin position="1"/>
        <end position="17"/>
    </location>
</feature>
<dbReference type="InterPro" id="IPR028978">
    <property type="entry name" value="Chorismate_lyase_/UTRA_dom_sf"/>
</dbReference>
<dbReference type="EMBL" id="QYBC01000005">
    <property type="protein sequence ID" value="RYB06160.1"/>
    <property type="molecule type" value="Genomic_DNA"/>
</dbReference>
<reference evidence="2 3" key="2">
    <citation type="submission" date="2019-02" db="EMBL/GenBank/DDBJ databases">
        <title>'Lichenibacterium ramalinii' gen. nov. sp. nov., 'Lichenibacterium minor' gen. nov. sp. nov.</title>
        <authorList>
            <person name="Pankratov T."/>
        </authorList>
    </citation>
    <scope>NUCLEOTIDE SEQUENCE [LARGE SCALE GENOMIC DNA]</scope>
    <source>
        <strain evidence="2 3">RmlP001</strain>
    </source>
</reference>
<feature type="chain" id="PRO_5020504102" evidence="1">
    <location>
        <begin position="18"/>
        <end position="222"/>
    </location>
</feature>
<keyword evidence="3" id="KW-1185">Reference proteome</keyword>
<sequence>MVLGAVILGASPGAASAAPALPPPWPDDARSRLAALALLETLNADLLGHDSATLTLERWCGAHGLAAPARVTAARLRDAEGPADDAVRRLLGVDAGEPVRHRHVRLSCGDRVLSEADNWYRPARLTPEMNRVLDTTDTAFGRAVAALAFQRRTLSAELLWHPLPPGWETGAVLPPAGPGALAIPAQVLRHRAVLVLPDGTPFSALVETYTGAVLAFPPPPLP</sequence>
<reference evidence="2 3" key="1">
    <citation type="submission" date="2018-09" db="EMBL/GenBank/DDBJ databases">
        <authorList>
            <person name="Grouzdev D.S."/>
            <person name="Krutkina M.S."/>
        </authorList>
    </citation>
    <scope>NUCLEOTIDE SEQUENCE [LARGE SCALE GENOMIC DNA]</scope>
    <source>
        <strain evidence="2 3">RmlP001</strain>
    </source>
</reference>
<dbReference type="Proteomes" id="UP000289411">
    <property type="component" value="Unassembled WGS sequence"/>
</dbReference>
<keyword evidence="1" id="KW-0732">Signal</keyword>
<accession>A0A4Q2REY1</accession>
<gene>
    <name evidence="2" type="ORF">D3272_08060</name>
</gene>
<dbReference type="OrthoDB" id="7862147at2"/>
<organism evidence="2 3">
    <name type="scientific">Lichenibacterium ramalinae</name>
    <dbReference type="NCBI Taxonomy" id="2316527"/>
    <lineage>
        <taxon>Bacteria</taxon>
        <taxon>Pseudomonadati</taxon>
        <taxon>Pseudomonadota</taxon>
        <taxon>Alphaproteobacteria</taxon>
        <taxon>Hyphomicrobiales</taxon>
        <taxon>Lichenihabitantaceae</taxon>
        <taxon>Lichenibacterium</taxon>
    </lineage>
</organism>
<evidence type="ECO:0000313" key="3">
    <source>
        <dbReference type="Proteomes" id="UP000289411"/>
    </source>
</evidence>
<dbReference type="Gene3D" id="3.40.1410.10">
    <property type="entry name" value="Chorismate lyase-like"/>
    <property type="match status" value="1"/>
</dbReference>
<comment type="caution">
    <text evidence="2">The sequence shown here is derived from an EMBL/GenBank/DDBJ whole genome shotgun (WGS) entry which is preliminary data.</text>
</comment>